<dbReference type="Gene3D" id="1.10.260.40">
    <property type="entry name" value="lambda repressor-like DNA-binding domains"/>
    <property type="match status" value="1"/>
</dbReference>
<sequence length="118" mass="13812">MEAIRPIKTEEQYRETLKRIDSLIDAEPNSTEFELLEVLSILADDYENKHYAIEPLDPIEAIKYEMEEKGLKQKDLIPYFGSKEMVSQVLSRKRPLNLKIMKELYQNFGIPAEVLLSH</sequence>
<dbReference type="InterPro" id="IPR010982">
    <property type="entry name" value="Lambda_DNA-bd_dom_sf"/>
</dbReference>
<dbReference type="InterPro" id="IPR039060">
    <property type="entry name" value="Antitox_HigA"/>
</dbReference>
<dbReference type="PANTHER" id="PTHR40455:SF1">
    <property type="entry name" value="ANTITOXIN HIGA"/>
    <property type="match status" value="1"/>
</dbReference>
<name>A0ABT6YVE1_9BACT</name>
<organism evidence="1 2">
    <name type="scientific">Flectobacillus longus</name>
    <dbReference type="NCBI Taxonomy" id="2984207"/>
    <lineage>
        <taxon>Bacteria</taxon>
        <taxon>Pseudomonadati</taxon>
        <taxon>Bacteroidota</taxon>
        <taxon>Cytophagia</taxon>
        <taxon>Cytophagales</taxon>
        <taxon>Flectobacillaceae</taxon>
        <taxon>Flectobacillus</taxon>
    </lineage>
</organism>
<evidence type="ECO:0000313" key="2">
    <source>
        <dbReference type="Proteomes" id="UP001236569"/>
    </source>
</evidence>
<dbReference type="RefSeq" id="WP_283372189.1">
    <property type="nucleotide sequence ID" value="NZ_JASHID010000036.1"/>
</dbReference>
<gene>
    <name evidence="1" type="ORF">QM480_24675</name>
</gene>
<evidence type="ECO:0000313" key="1">
    <source>
        <dbReference type="EMBL" id="MDI9867563.1"/>
    </source>
</evidence>
<dbReference type="Proteomes" id="UP001236569">
    <property type="component" value="Unassembled WGS sequence"/>
</dbReference>
<dbReference type="PANTHER" id="PTHR40455">
    <property type="entry name" value="ANTITOXIN HIGA"/>
    <property type="match status" value="1"/>
</dbReference>
<reference evidence="1 2" key="1">
    <citation type="submission" date="2023-05" db="EMBL/GenBank/DDBJ databases">
        <title>Novel species of genus Flectobacillus isolated from stream in China.</title>
        <authorList>
            <person name="Lu H."/>
        </authorList>
    </citation>
    <scope>NUCLEOTIDE SEQUENCE [LARGE SCALE GENOMIC DNA]</scope>
    <source>
        <strain evidence="1 2">DC10W</strain>
    </source>
</reference>
<keyword evidence="2" id="KW-1185">Reference proteome</keyword>
<proteinExistence type="predicted"/>
<accession>A0ABT6YVE1</accession>
<comment type="caution">
    <text evidence="1">The sequence shown here is derived from an EMBL/GenBank/DDBJ whole genome shotgun (WGS) entry which is preliminary data.</text>
</comment>
<dbReference type="SUPFAM" id="SSF47413">
    <property type="entry name" value="lambda repressor-like DNA-binding domains"/>
    <property type="match status" value="1"/>
</dbReference>
<dbReference type="EMBL" id="JASHID010000036">
    <property type="protein sequence ID" value="MDI9867563.1"/>
    <property type="molecule type" value="Genomic_DNA"/>
</dbReference>
<protein>
    <submittedName>
        <fullName evidence="1">Transcriptional regulator</fullName>
    </submittedName>
</protein>